<evidence type="ECO:0000256" key="10">
    <source>
        <dbReference type="ARBA" id="ARBA00014183"/>
    </source>
</evidence>
<dbReference type="Pfam" id="PF05422">
    <property type="entry name" value="SIN1"/>
    <property type="match status" value="1"/>
</dbReference>
<dbReference type="Pfam" id="PF25322">
    <property type="entry name" value="RBD_SIN1"/>
    <property type="match status" value="1"/>
</dbReference>
<evidence type="ECO:0000256" key="17">
    <source>
        <dbReference type="ARBA" id="ARBA00023128"/>
    </source>
</evidence>
<protein>
    <recommendedName>
        <fullName evidence="10">Target of rapamycin complex 2 subunit MAPKAP1</fullName>
    </recommendedName>
    <alternativeName>
        <fullName evidence="22">Stress-activated map kinase-interacting protein 1</fullName>
    </alternativeName>
</protein>
<dbReference type="InterPro" id="IPR031313">
    <property type="entry name" value="Sin1_PH_dom"/>
</dbReference>
<evidence type="ECO:0000256" key="16">
    <source>
        <dbReference type="ARBA" id="ARBA00023034"/>
    </source>
</evidence>
<accession>A0A9D4F9D2</accession>
<evidence type="ECO:0000256" key="13">
    <source>
        <dbReference type="ARBA" id="ARBA00022753"/>
    </source>
</evidence>
<comment type="similarity">
    <text evidence="9">Belongs to the SIN1 family.</text>
</comment>
<keyword evidence="14" id="KW-1000">Mitochondrion outer membrane</keyword>
<evidence type="ECO:0000256" key="22">
    <source>
        <dbReference type="ARBA" id="ARBA00031431"/>
    </source>
</evidence>
<dbReference type="InterPro" id="IPR057339">
    <property type="entry name" value="RBD_SIN1"/>
</dbReference>
<dbReference type="OrthoDB" id="241990at2759"/>
<feature type="domain" description="SIN1-type PH" evidence="26">
    <location>
        <begin position="370"/>
        <end position="473"/>
    </location>
</feature>
<dbReference type="InterPro" id="IPR008828">
    <property type="entry name" value="Sin1/Avo1"/>
</dbReference>
<evidence type="ECO:0000256" key="8">
    <source>
        <dbReference type="ARBA" id="ARBA00004633"/>
    </source>
</evidence>
<dbReference type="PANTHER" id="PTHR13335">
    <property type="entry name" value="TARGET OF RAPAMYCIN COMPLEX 2 SUBUNIT MAPKAP1"/>
    <property type="match status" value="1"/>
</dbReference>
<dbReference type="Pfam" id="PF16979">
    <property type="entry name" value="SIN1_PH"/>
    <property type="match status" value="1"/>
</dbReference>
<feature type="domain" description="CRIM" evidence="25">
    <location>
        <begin position="132"/>
        <end position="260"/>
    </location>
</feature>
<sequence length="500" mass="56723">MAMMDNKAFLISHIRNSFITSDDTGMCEMIITLDDDKNRNGYTSDSGMESSENELSHSYDILPDMDYGAHRRRSNTSQRLERMKKEKRSQSRAKSITWKDSNTVYSVDEKGHLFEKKVIDGVEGQDRSPALSRLSELIQASANLGDNPFLEYAKFDGMASVGVPTKKIDIFLTMASAEDRSYPMSVVVVSSAKIQDLVGLICWQYTNEMREPVLQENIDMYCLHIAEDDGEVDVDFPSLDSREPVSKFGFTKLALVEKDVPTYTSKKTIIVTVNIPHRGFNKFPIDNTNILMKEILEKVLKRRKIKVRPGQCYNLEKDSVPGVSIDLECNLASMDTLEFVLVRENSSRGDATEVDNGKSSEMAESLTSHHYKSYLVSMVHKLRTNTEVQLGISGEKVDIDPVVSKSSARIFRQKAVTYNADNIASCDIFEDKDGGKSVFRLAYFNGHEFKHHDFEADTAVCNEIVQKFNNILELRLSPVRKEYVANRDRKLMKKRDFALI</sequence>
<dbReference type="Gene3D" id="2.30.29.30">
    <property type="entry name" value="Pleckstrin-homology domain (PH domain)/Phosphotyrosine-binding domain (PTB)"/>
    <property type="match status" value="1"/>
</dbReference>
<keyword evidence="16" id="KW-0333">Golgi apparatus</keyword>
<dbReference type="GO" id="GO:0031902">
    <property type="term" value="C:late endosome membrane"/>
    <property type="evidence" value="ECO:0007669"/>
    <property type="project" value="UniProtKB-SubCell"/>
</dbReference>
<dbReference type="GO" id="GO:0005546">
    <property type="term" value="F:phosphatidylinositol-4,5-bisphosphate binding"/>
    <property type="evidence" value="ECO:0007669"/>
    <property type="project" value="TreeGrafter"/>
</dbReference>
<dbReference type="InterPro" id="IPR031567">
    <property type="entry name" value="CRIM_dom"/>
</dbReference>
<dbReference type="GO" id="GO:0031932">
    <property type="term" value="C:TORC2 complex"/>
    <property type="evidence" value="ECO:0007669"/>
    <property type="project" value="InterPro"/>
</dbReference>
<proteinExistence type="inferred from homology"/>
<keyword evidence="18" id="KW-0472">Membrane</keyword>
<dbReference type="GO" id="GO:0031901">
    <property type="term" value="C:early endosome membrane"/>
    <property type="evidence" value="ECO:0007669"/>
    <property type="project" value="UniProtKB-SubCell"/>
</dbReference>
<dbReference type="GO" id="GO:0005765">
    <property type="term" value="C:lysosomal membrane"/>
    <property type="evidence" value="ECO:0007669"/>
    <property type="project" value="UniProtKB-SubCell"/>
</dbReference>
<evidence type="ECO:0000256" key="15">
    <source>
        <dbReference type="ARBA" id="ARBA00022824"/>
    </source>
</evidence>
<evidence type="ECO:0000256" key="23">
    <source>
        <dbReference type="SAM" id="MobiDB-lite"/>
    </source>
</evidence>
<dbReference type="GO" id="GO:0048471">
    <property type="term" value="C:perinuclear region of cytoplasm"/>
    <property type="evidence" value="ECO:0007669"/>
    <property type="project" value="UniProtKB-SubCell"/>
</dbReference>
<dbReference type="GO" id="GO:0030674">
    <property type="term" value="F:protein-macromolecule adaptor activity"/>
    <property type="evidence" value="ECO:0007669"/>
    <property type="project" value="UniProtKB-ARBA"/>
</dbReference>
<keyword evidence="15" id="KW-0256">Endoplasmic reticulum</keyword>
<keyword evidence="17" id="KW-0496">Mitochondrion</keyword>
<evidence type="ECO:0000256" key="1">
    <source>
        <dbReference type="ARBA" id="ARBA00004123"/>
    </source>
</evidence>
<feature type="domain" description="Target of rapamycin complex 2 subunit MAPKAP1-like Ras-binding" evidence="27">
    <location>
        <begin position="278"/>
        <end position="343"/>
    </location>
</feature>
<gene>
    <name evidence="28" type="ORF">DPMN_145176</name>
</gene>
<evidence type="ECO:0000256" key="6">
    <source>
        <dbReference type="ARBA" id="ARBA00004450"/>
    </source>
</evidence>
<evidence type="ECO:0000259" key="24">
    <source>
        <dbReference type="Pfam" id="PF05422"/>
    </source>
</evidence>
<dbReference type="PANTHER" id="PTHR13335:SF1">
    <property type="entry name" value="TARGET OF RAPAMYCIN COMPLEX 2 SUBUNIT MAPKAP1"/>
    <property type="match status" value="1"/>
</dbReference>
<dbReference type="InterPro" id="IPR032679">
    <property type="entry name" value="Sin1_N"/>
</dbReference>
<keyword evidence="13" id="KW-0967">Endosome</keyword>
<dbReference type="GO" id="GO:0005789">
    <property type="term" value="C:endoplasmic reticulum membrane"/>
    <property type="evidence" value="ECO:0007669"/>
    <property type="project" value="UniProtKB-SubCell"/>
</dbReference>
<keyword evidence="20" id="KW-0539">Nucleus</keyword>
<evidence type="ECO:0000259" key="25">
    <source>
        <dbReference type="Pfam" id="PF16978"/>
    </source>
</evidence>
<evidence type="ECO:0000256" key="2">
    <source>
        <dbReference type="ARBA" id="ARBA00004202"/>
    </source>
</evidence>
<dbReference type="GO" id="GO:0005886">
    <property type="term" value="C:plasma membrane"/>
    <property type="evidence" value="ECO:0007669"/>
    <property type="project" value="UniProtKB-SubCell"/>
</dbReference>
<evidence type="ECO:0000256" key="20">
    <source>
        <dbReference type="ARBA" id="ARBA00023242"/>
    </source>
</evidence>
<dbReference type="Proteomes" id="UP000828390">
    <property type="component" value="Unassembled WGS sequence"/>
</dbReference>
<name>A0A9D4F9D2_DREPO</name>
<evidence type="ECO:0000256" key="19">
    <source>
        <dbReference type="ARBA" id="ARBA00023228"/>
    </source>
</evidence>
<feature type="domain" description="Sin1 N-terminal" evidence="24">
    <location>
        <begin position="42"/>
        <end position="119"/>
    </location>
</feature>
<keyword evidence="29" id="KW-1185">Reference proteome</keyword>
<evidence type="ECO:0000259" key="26">
    <source>
        <dbReference type="Pfam" id="PF16979"/>
    </source>
</evidence>
<evidence type="ECO:0000313" key="28">
    <source>
        <dbReference type="EMBL" id="KAH3791687.1"/>
    </source>
</evidence>
<dbReference type="InterPro" id="IPR011993">
    <property type="entry name" value="PH-like_dom_sf"/>
</dbReference>
<evidence type="ECO:0000256" key="4">
    <source>
        <dbReference type="ARBA" id="ARBA00004395"/>
    </source>
</evidence>
<dbReference type="GO" id="GO:0005741">
    <property type="term" value="C:mitochondrial outer membrane"/>
    <property type="evidence" value="ECO:0007669"/>
    <property type="project" value="UniProtKB-SubCell"/>
</dbReference>
<evidence type="ECO:0000256" key="5">
    <source>
        <dbReference type="ARBA" id="ARBA00004406"/>
    </source>
</evidence>
<dbReference type="FunFam" id="2.30.29.30:FF:000585">
    <property type="entry name" value="target of rapamycin complex 2 subunit MAPKAP1 isoform X3"/>
    <property type="match status" value="1"/>
</dbReference>
<keyword evidence="11" id="KW-1003">Cell membrane</keyword>
<reference evidence="28" key="1">
    <citation type="journal article" date="2019" name="bioRxiv">
        <title>The Genome of the Zebra Mussel, Dreissena polymorpha: A Resource for Invasive Species Research.</title>
        <authorList>
            <person name="McCartney M.A."/>
            <person name="Auch B."/>
            <person name="Kono T."/>
            <person name="Mallez S."/>
            <person name="Zhang Y."/>
            <person name="Obille A."/>
            <person name="Becker A."/>
            <person name="Abrahante J.E."/>
            <person name="Garbe J."/>
            <person name="Badalamenti J.P."/>
            <person name="Herman A."/>
            <person name="Mangelson H."/>
            <person name="Liachko I."/>
            <person name="Sullivan S."/>
            <person name="Sone E.D."/>
            <person name="Koren S."/>
            <person name="Silverstein K.A.T."/>
            <person name="Beckman K.B."/>
            <person name="Gohl D.M."/>
        </authorList>
    </citation>
    <scope>NUCLEOTIDE SEQUENCE</scope>
    <source>
        <strain evidence="28">Duluth1</strain>
        <tissue evidence="28">Whole animal</tissue>
    </source>
</reference>
<dbReference type="Pfam" id="PF16978">
    <property type="entry name" value="CRIM"/>
    <property type="match status" value="1"/>
</dbReference>
<dbReference type="GO" id="GO:0000139">
    <property type="term" value="C:Golgi membrane"/>
    <property type="evidence" value="ECO:0007669"/>
    <property type="project" value="UniProtKB-SubCell"/>
</dbReference>
<dbReference type="EMBL" id="JAIWYP010000007">
    <property type="protein sequence ID" value="KAH3791687.1"/>
    <property type="molecule type" value="Genomic_DNA"/>
</dbReference>
<dbReference type="GO" id="GO:0005634">
    <property type="term" value="C:nucleus"/>
    <property type="evidence" value="ECO:0007669"/>
    <property type="project" value="UniProtKB-SubCell"/>
</dbReference>
<keyword evidence="19" id="KW-0458">Lysosome</keyword>
<evidence type="ECO:0000256" key="18">
    <source>
        <dbReference type="ARBA" id="ARBA00023136"/>
    </source>
</evidence>
<dbReference type="GO" id="GO:0038203">
    <property type="term" value="P:TORC2 signaling"/>
    <property type="evidence" value="ECO:0007669"/>
    <property type="project" value="TreeGrafter"/>
</dbReference>
<evidence type="ECO:0000256" key="9">
    <source>
        <dbReference type="ARBA" id="ARBA00009407"/>
    </source>
</evidence>
<reference evidence="28" key="2">
    <citation type="submission" date="2020-11" db="EMBL/GenBank/DDBJ databases">
        <authorList>
            <person name="McCartney M.A."/>
            <person name="Auch B."/>
            <person name="Kono T."/>
            <person name="Mallez S."/>
            <person name="Becker A."/>
            <person name="Gohl D.M."/>
            <person name="Silverstein K.A.T."/>
            <person name="Koren S."/>
            <person name="Bechman K.B."/>
            <person name="Herman A."/>
            <person name="Abrahante J.E."/>
            <person name="Garbe J."/>
        </authorList>
    </citation>
    <scope>NUCLEOTIDE SEQUENCE</scope>
    <source>
        <strain evidence="28">Duluth1</strain>
        <tissue evidence="28">Whole animal</tissue>
    </source>
</reference>
<evidence type="ECO:0000313" key="29">
    <source>
        <dbReference type="Proteomes" id="UP000828390"/>
    </source>
</evidence>
<evidence type="ECO:0000256" key="7">
    <source>
        <dbReference type="ARBA" id="ARBA00004556"/>
    </source>
</evidence>
<organism evidence="28 29">
    <name type="scientific">Dreissena polymorpha</name>
    <name type="common">Zebra mussel</name>
    <name type="synonym">Mytilus polymorpha</name>
    <dbReference type="NCBI Taxonomy" id="45954"/>
    <lineage>
        <taxon>Eukaryota</taxon>
        <taxon>Metazoa</taxon>
        <taxon>Spiralia</taxon>
        <taxon>Lophotrochozoa</taxon>
        <taxon>Mollusca</taxon>
        <taxon>Bivalvia</taxon>
        <taxon>Autobranchia</taxon>
        <taxon>Heteroconchia</taxon>
        <taxon>Euheterodonta</taxon>
        <taxon>Imparidentia</taxon>
        <taxon>Neoheterodontei</taxon>
        <taxon>Myida</taxon>
        <taxon>Dreissenoidea</taxon>
        <taxon>Dreissenidae</taxon>
        <taxon>Dreissena</taxon>
    </lineage>
</organism>
<evidence type="ECO:0000256" key="21">
    <source>
        <dbReference type="ARBA" id="ARBA00023765"/>
    </source>
</evidence>
<dbReference type="AlphaFoldDB" id="A0A9D4F9D2"/>
<evidence type="ECO:0000259" key="27">
    <source>
        <dbReference type="Pfam" id="PF25322"/>
    </source>
</evidence>
<comment type="caution">
    <text evidence="28">The sequence shown here is derived from an EMBL/GenBank/DDBJ whole genome shotgun (WGS) entry which is preliminary data.</text>
</comment>
<evidence type="ECO:0000256" key="11">
    <source>
        <dbReference type="ARBA" id="ARBA00022475"/>
    </source>
</evidence>
<evidence type="ECO:0000256" key="3">
    <source>
        <dbReference type="ARBA" id="ARBA00004220"/>
    </source>
</evidence>
<comment type="subcellular location">
    <subcellularLocation>
        <location evidence="2">Cell membrane</location>
        <topology evidence="2">Peripheral membrane protein</topology>
    </subcellularLocation>
    <subcellularLocation>
        <location evidence="7">Cytoplasm</location>
        <location evidence="7">Perinuclear region</location>
    </subcellularLocation>
    <subcellularLocation>
        <location evidence="3">Early endosome membrane</location>
        <topology evidence="3">Peripheral membrane protein</topology>
    </subcellularLocation>
    <subcellularLocation>
        <location evidence="5">Endoplasmic reticulum membrane</location>
        <topology evidence="5">Peripheral membrane protein</topology>
    </subcellularLocation>
    <subcellularLocation>
        <location evidence="4">Golgi apparatus membrane</location>
        <topology evidence="4">Peripheral membrane protein</topology>
    </subcellularLocation>
    <subcellularLocation>
        <location evidence="8">Late endosome membrane</location>
        <topology evidence="8">Peripheral membrane protein</topology>
    </subcellularLocation>
    <subcellularLocation>
        <location evidence="21">Lysosome membrane</location>
        <topology evidence="21">Peripheral membrane protein</topology>
    </subcellularLocation>
    <subcellularLocation>
        <location evidence="6">Mitochondrion outer membrane</location>
        <topology evidence="6">Peripheral membrane protein</topology>
    </subcellularLocation>
    <subcellularLocation>
        <location evidence="1">Nucleus</location>
    </subcellularLocation>
</comment>
<evidence type="ECO:0000256" key="12">
    <source>
        <dbReference type="ARBA" id="ARBA00022490"/>
    </source>
</evidence>
<evidence type="ECO:0000256" key="14">
    <source>
        <dbReference type="ARBA" id="ARBA00022787"/>
    </source>
</evidence>
<keyword evidence="12" id="KW-0963">Cytoplasm</keyword>
<feature type="region of interest" description="Disordered" evidence="23">
    <location>
        <begin position="70"/>
        <end position="95"/>
    </location>
</feature>